<name>A0A0G3H0V0_9CORY</name>
<dbReference type="InterPro" id="IPR029058">
    <property type="entry name" value="AB_hydrolase_fold"/>
</dbReference>
<dbReference type="SUPFAM" id="SSF53474">
    <property type="entry name" value="alpha/beta-Hydrolases"/>
    <property type="match status" value="1"/>
</dbReference>
<keyword evidence="2" id="KW-0378">Hydrolase</keyword>
<dbReference type="InterPro" id="IPR010427">
    <property type="entry name" value="DUF1023"/>
</dbReference>
<organism evidence="2 3">
    <name type="scientific">Corynebacterium mustelae</name>
    <dbReference type="NCBI Taxonomy" id="571915"/>
    <lineage>
        <taxon>Bacteria</taxon>
        <taxon>Bacillati</taxon>
        <taxon>Actinomycetota</taxon>
        <taxon>Actinomycetes</taxon>
        <taxon>Mycobacteriales</taxon>
        <taxon>Corynebacteriaceae</taxon>
        <taxon>Corynebacterium</taxon>
    </lineage>
</organism>
<evidence type="ECO:0000313" key="2">
    <source>
        <dbReference type="EMBL" id="AKK07044.1"/>
    </source>
</evidence>
<reference evidence="3" key="2">
    <citation type="submission" date="2015-05" db="EMBL/GenBank/DDBJ databases">
        <title>Complete genome sequence of Corynebacterium mustelae DSM 45274, isolated from various tissues of a male ferret with lethal sepsis.</title>
        <authorList>
            <person name="Ruckert C."/>
            <person name="Albersmeier A."/>
            <person name="Winkler A."/>
            <person name="Tauch A."/>
        </authorList>
    </citation>
    <scope>NUCLEOTIDE SEQUENCE [LARGE SCALE GENOMIC DNA]</scope>
    <source>
        <strain evidence="3">DSM 45274</strain>
    </source>
</reference>
<feature type="domain" description="DUF1023" evidence="1">
    <location>
        <begin position="208"/>
        <end position="375"/>
    </location>
</feature>
<keyword evidence="3" id="KW-1185">Reference proteome</keyword>
<proteinExistence type="predicted"/>
<dbReference type="AlphaFoldDB" id="A0A0G3H0V0"/>
<reference evidence="2 3" key="1">
    <citation type="journal article" date="2015" name="Genome Announc.">
        <title>Complete Genome Sequence of the Type Strain Corynebacterium mustelae DSM 45274, Isolated from Various Tissues of a Male Ferret with Lethal Sepsis.</title>
        <authorList>
            <person name="Ruckert C."/>
            <person name="Eimer J."/>
            <person name="Winkler A."/>
            <person name="Tauch A."/>
        </authorList>
    </citation>
    <scope>NUCLEOTIDE SEQUENCE [LARGE SCALE GENOMIC DNA]</scope>
    <source>
        <strain evidence="2 3">DSM 45274</strain>
    </source>
</reference>
<evidence type="ECO:0000259" key="1">
    <source>
        <dbReference type="Pfam" id="PF06259"/>
    </source>
</evidence>
<gene>
    <name evidence="2" type="ORF">CMUST_13750</name>
</gene>
<dbReference type="GO" id="GO:0016787">
    <property type="term" value="F:hydrolase activity"/>
    <property type="evidence" value="ECO:0007669"/>
    <property type="project" value="UniProtKB-KW"/>
</dbReference>
<dbReference type="EMBL" id="CP011542">
    <property type="protein sequence ID" value="AKK07044.1"/>
    <property type="molecule type" value="Genomic_DNA"/>
</dbReference>
<sequence length="420" mass="44763">MLPLDSTLLKQAAASHRQFVAATEQFLTELKPQWAKAFNVATGMAYDAGKDTLGEIVESMVAEWTKSHKLATYLELTADTQRDLERKLHLVSSMARALGLAVEGPVVVPVTPAAINLVAIFQQIVSTIYAWGKMLDTACAWQVMELSGCSLTPDPKAKLLAELEMSELPENRLSKQHSEAMTQAPPEITQLLADNPEAQLLQVSKNNFAVVLGDPYTADVVSTVYGGVGSAEPNQWAGDLGRLKEFHGTVAGAVAPEKISTATVMFVNLDSPSSLPAGASPIPPIKGAEQVQVFQQSLAAANPQAKQLALGHSLGSVTLALAGQRPGGLAADTMINVGSPGNRAPSAHAIELKGENPRIISAINDADPIRMVPDIHGPAPHSPEYGAEVWNLHGDHSSYFRDSAFQHLVAKEVRRLAQSD</sequence>
<protein>
    <submittedName>
        <fullName evidence="2">Alpha/beta hydrolase</fullName>
    </submittedName>
</protein>
<dbReference type="PATRIC" id="fig|571915.4.peg.2952"/>
<accession>A0A0G3H0V0</accession>
<dbReference type="STRING" id="571915.CMUST_13750"/>
<dbReference type="ESTHER" id="9cory-a0a0g3h0v0">
    <property type="family name" value="Duf_1023"/>
</dbReference>
<dbReference type="Pfam" id="PF06259">
    <property type="entry name" value="Abhydrolase_8"/>
    <property type="match status" value="1"/>
</dbReference>
<evidence type="ECO:0000313" key="3">
    <source>
        <dbReference type="Proteomes" id="UP000035199"/>
    </source>
</evidence>
<dbReference type="KEGG" id="cmv:CMUST_13750"/>
<dbReference type="Proteomes" id="UP000035199">
    <property type="component" value="Chromosome"/>
</dbReference>
<dbReference type="RefSeq" id="WP_047262948.1">
    <property type="nucleotide sequence ID" value="NZ_CP011542.1"/>
</dbReference>
<dbReference type="OrthoDB" id="5969911at2"/>